<keyword evidence="9 12" id="KW-0456">Lyase</keyword>
<dbReference type="GO" id="GO:0006646">
    <property type="term" value="P:phosphatidylethanolamine biosynthetic process"/>
    <property type="evidence" value="ECO:0007669"/>
    <property type="project" value="UniProtKB-UniRule"/>
</dbReference>
<feature type="active site" description="Schiff-base intermediate with substrate; via pyruvic acid; for decarboxylase activity" evidence="12">
    <location>
        <position position="226"/>
    </location>
</feature>
<dbReference type="PANTHER" id="PTHR10067:SF6">
    <property type="entry name" value="PHOSPHATIDYLSERINE DECARBOXYLASE PROENZYME, MITOCHONDRIAL"/>
    <property type="match status" value="1"/>
</dbReference>
<comment type="catalytic activity">
    <reaction evidence="12">
        <text>a 1,2-diacyl-sn-glycero-3-phospho-L-serine + H(+) = a 1,2-diacyl-sn-glycero-3-phosphoethanolamine + CO2</text>
        <dbReference type="Rhea" id="RHEA:20828"/>
        <dbReference type="ChEBI" id="CHEBI:15378"/>
        <dbReference type="ChEBI" id="CHEBI:16526"/>
        <dbReference type="ChEBI" id="CHEBI:57262"/>
        <dbReference type="ChEBI" id="CHEBI:64612"/>
        <dbReference type="EC" id="4.1.1.65"/>
    </reaction>
</comment>
<dbReference type="EC" id="4.1.1.65" evidence="12"/>
<proteinExistence type="inferred from homology"/>
<dbReference type="PANTHER" id="PTHR10067">
    <property type="entry name" value="PHOSPHATIDYLSERINE DECARBOXYLASE"/>
    <property type="match status" value="1"/>
</dbReference>
<keyword evidence="8 12" id="KW-0594">Phospholipid biosynthesis</keyword>
<sequence>MKKLFYQACIELTNHRLLSRILRAFSRSKISRRLIPSFIKTYQLNEKEMGRPVSEYTHLHDLFIRTLKPGARPVDPDPKSVISPVDGAIAQAGQLEENTSFSVKGQMYTVAEMLGGQEEAARYRDGLYIILYLSPKDYHRIHSPVDGLVRKQWSLGGRSYPVNEAGLRYGRRPLSRNYRMITELQVTDKHLAIVKVGAMNINTIEWTHRSTEIKKGDEIAYFSFGSTVVLLAEKGLLDPDSVADAGSIQMGARLAMKEESDR</sequence>
<evidence type="ECO:0000313" key="13">
    <source>
        <dbReference type="EMBL" id="MCM3712761.1"/>
    </source>
</evidence>
<comment type="subunit">
    <text evidence="12">Heterodimer of a large membrane-associated beta subunit and a small pyruvoyl-containing alpha subunit.</text>
</comment>
<evidence type="ECO:0000256" key="9">
    <source>
        <dbReference type="ARBA" id="ARBA00023239"/>
    </source>
</evidence>
<evidence type="ECO:0000256" key="6">
    <source>
        <dbReference type="ARBA" id="ARBA00023136"/>
    </source>
</evidence>
<dbReference type="Pfam" id="PF02666">
    <property type="entry name" value="PS_Dcarbxylase"/>
    <property type="match status" value="1"/>
</dbReference>
<dbReference type="AlphaFoldDB" id="A0A9X2IMH7"/>
<keyword evidence="10 12" id="KW-1208">Phospholipid metabolism</keyword>
<feature type="active site" description="Charge relay system; for autoendoproteolytic cleavage activity" evidence="12">
    <location>
        <position position="142"/>
    </location>
</feature>
<evidence type="ECO:0000256" key="12">
    <source>
        <dbReference type="HAMAP-Rule" id="MF_00662"/>
    </source>
</evidence>
<protein>
    <recommendedName>
        <fullName evidence="12">Phosphatidylserine decarboxylase proenzyme</fullName>
        <ecNumber evidence="12">4.1.1.65</ecNumber>
    </recommendedName>
    <component>
        <recommendedName>
            <fullName evidence="12">Phosphatidylserine decarboxylase alpha chain</fullName>
        </recommendedName>
    </component>
    <component>
        <recommendedName>
            <fullName evidence="12">Phosphatidylserine decarboxylase beta chain</fullName>
        </recommendedName>
    </component>
</protein>
<evidence type="ECO:0000313" key="14">
    <source>
        <dbReference type="Proteomes" id="UP001139179"/>
    </source>
</evidence>
<evidence type="ECO:0000256" key="1">
    <source>
        <dbReference type="ARBA" id="ARBA00005189"/>
    </source>
</evidence>
<comment type="pathway">
    <text evidence="1">Lipid metabolism.</text>
</comment>
<feature type="active site" description="Charge relay system; for autoendoproteolytic cleavage activity" evidence="12">
    <location>
        <position position="226"/>
    </location>
</feature>
<evidence type="ECO:0000256" key="2">
    <source>
        <dbReference type="ARBA" id="ARBA00022475"/>
    </source>
</evidence>
<accession>A0A9X2IMH7</accession>
<evidence type="ECO:0000256" key="3">
    <source>
        <dbReference type="ARBA" id="ARBA00022516"/>
    </source>
</evidence>
<comment type="PTM">
    <text evidence="12">Is synthesized initially as an inactive proenzyme. Formation of the active enzyme involves a self-maturation process in which the active site pyruvoyl group is generated from an internal serine residue via an autocatalytic post-translational modification. Two non-identical subunits are generated from the proenzyme in this reaction, and the pyruvate is formed at the N-terminus of the alpha chain, which is derived from the carboxyl end of the proenzyme. The autoendoproteolytic cleavage occurs by a canonical serine protease mechanism, in which the side chain hydroxyl group of the serine supplies its oxygen atom to form the C-terminus of the beta chain, while the remainder of the serine residue undergoes an oxidative deamination to produce ammonia and the pyruvoyl prosthetic group on the alpha chain. During this reaction, the Ser that is part of the protease active site of the proenzyme becomes the pyruvoyl prosthetic group, which constitutes an essential element of the active site of the mature decarboxylase.</text>
</comment>
<feature type="chain" id="PRO_5041029039" description="Phosphatidylserine decarboxylase beta chain" evidence="12">
    <location>
        <begin position="1"/>
        <end position="225"/>
    </location>
</feature>
<reference evidence="13" key="1">
    <citation type="submission" date="2022-05" db="EMBL/GenBank/DDBJ databases">
        <title>Comparative Genomics of Spacecraft Associated Microbes.</title>
        <authorList>
            <person name="Tran M.T."/>
            <person name="Wright A."/>
            <person name="Seuylemezian A."/>
            <person name="Eisen J."/>
            <person name="Coil D."/>
        </authorList>
    </citation>
    <scope>NUCLEOTIDE SEQUENCE</scope>
    <source>
        <strain evidence="13">214.1.1</strain>
    </source>
</reference>
<dbReference type="InterPro" id="IPR033178">
    <property type="entry name" value="PSD_type1_pro"/>
</dbReference>
<dbReference type="Proteomes" id="UP001139179">
    <property type="component" value="Unassembled WGS sequence"/>
</dbReference>
<evidence type="ECO:0000256" key="4">
    <source>
        <dbReference type="ARBA" id="ARBA00022793"/>
    </source>
</evidence>
<dbReference type="NCBIfam" id="NF002853">
    <property type="entry name" value="PRK03140.1"/>
    <property type="match status" value="1"/>
</dbReference>
<evidence type="ECO:0000256" key="5">
    <source>
        <dbReference type="ARBA" id="ARBA00023098"/>
    </source>
</evidence>
<keyword evidence="7 12" id="KW-0865">Zymogen</keyword>
<dbReference type="InterPro" id="IPR003817">
    <property type="entry name" value="PS_Dcarbxylase"/>
</dbReference>
<feature type="chain" id="PRO_5041029040" description="Phosphatidylserine decarboxylase alpha chain" evidence="12">
    <location>
        <begin position="226"/>
        <end position="262"/>
    </location>
</feature>
<keyword evidence="14" id="KW-1185">Reference proteome</keyword>
<feature type="modified residue" description="Pyruvic acid (Ser); by autocatalysis" evidence="12">
    <location>
        <position position="226"/>
    </location>
</feature>
<evidence type="ECO:0000256" key="7">
    <source>
        <dbReference type="ARBA" id="ARBA00023145"/>
    </source>
</evidence>
<keyword evidence="2 12" id="KW-1003">Cell membrane</keyword>
<comment type="subcellular location">
    <subcellularLocation>
        <location evidence="12">Cell membrane</location>
        <topology evidence="12">Peripheral membrane protein</topology>
    </subcellularLocation>
</comment>
<keyword evidence="4 12" id="KW-0210">Decarboxylase</keyword>
<evidence type="ECO:0000256" key="11">
    <source>
        <dbReference type="ARBA" id="ARBA00023317"/>
    </source>
</evidence>
<dbReference type="GO" id="GO:0004609">
    <property type="term" value="F:phosphatidylserine decarboxylase activity"/>
    <property type="evidence" value="ECO:0007669"/>
    <property type="project" value="UniProtKB-UniRule"/>
</dbReference>
<comment type="cofactor">
    <cofactor evidence="12">
        <name>pyruvate</name>
        <dbReference type="ChEBI" id="CHEBI:15361"/>
    </cofactor>
    <text evidence="12">Binds 1 pyruvoyl group covalently per subunit.</text>
</comment>
<keyword evidence="11 12" id="KW-0670">Pyruvate</keyword>
<name>A0A9X2IMH7_9BACI</name>
<dbReference type="HAMAP" id="MF_00662">
    <property type="entry name" value="PS_decarb_PSD_B_type1"/>
    <property type="match status" value="1"/>
</dbReference>
<dbReference type="EMBL" id="JAMBOL010000001">
    <property type="protein sequence ID" value="MCM3712761.1"/>
    <property type="molecule type" value="Genomic_DNA"/>
</dbReference>
<comment type="function">
    <text evidence="12">Catalyzes the formation of phosphatidylethanolamine (PtdEtn) from phosphatidylserine (PtdSer).</text>
</comment>
<keyword evidence="3 12" id="KW-0444">Lipid biosynthesis</keyword>
<keyword evidence="6 12" id="KW-0472">Membrane</keyword>
<dbReference type="GO" id="GO:0005886">
    <property type="term" value="C:plasma membrane"/>
    <property type="evidence" value="ECO:0007669"/>
    <property type="project" value="UniProtKB-SubCell"/>
</dbReference>
<feature type="site" description="Cleavage (non-hydrolytic); by autocatalysis" evidence="12">
    <location>
        <begin position="225"/>
        <end position="226"/>
    </location>
</feature>
<comment type="similarity">
    <text evidence="12">Belongs to the phosphatidylserine decarboxylase family. PSD-B subfamily. Prokaryotic type I sub-subfamily.</text>
</comment>
<keyword evidence="5 12" id="KW-0443">Lipid metabolism</keyword>
<evidence type="ECO:0000256" key="8">
    <source>
        <dbReference type="ARBA" id="ARBA00023209"/>
    </source>
</evidence>
<evidence type="ECO:0000256" key="10">
    <source>
        <dbReference type="ARBA" id="ARBA00023264"/>
    </source>
</evidence>
<gene>
    <name evidence="12" type="primary">psd</name>
    <name evidence="13" type="ORF">M3202_01585</name>
</gene>
<dbReference type="NCBIfam" id="TIGR00163">
    <property type="entry name" value="PS_decarb"/>
    <property type="match status" value="1"/>
</dbReference>
<comment type="pathway">
    <text evidence="12">Phospholipid metabolism; phosphatidylethanolamine biosynthesis; phosphatidylethanolamine from CDP-diacylglycerol: step 2/2.</text>
</comment>
<comment type="caution">
    <text evidence="13">The sequence shown here is derived from an EMBL/GenBank/DDBJ whole genome shotgun (WGS) entry which is preliminary data.</text>
</comment>
<organism evidence="13 14">
    <name type="scientific">Halalkalibacter oceani</name>
    <dbReference type="NCBI Taxonomy" id="1653776"/>
    <lineage>
        <taxon>Bacteria</taxon>
        <taxon>Bacillati</taxon>
        <taxon>Bacillota</taxon>
        <taxon>Bacilli</taxon>
        <taxon>Bacillales</taxon>
        <taxon>Bacillaceae</taxon>
        <taxon>Halalkalibacter</taxon>
    </lineage>
</organism>
<dbReference type="InterPro" id="IPR033177">
    <property type="entry name" value="PSD-B"/>
</dbReference>
<dbReference type="RefSeq" id="WP_251221616.1">
    <property type="nucleotide sequence ID" value="NZ_JAMBOL010000001.1"/>
</dbReference>
<feature type="active site" description="Charge relay system; for autoendoproteolytic cleavage activity" evidence="12">
    <location>
        <position position="86"/>
    </location>
</feature>